<dbReference type="Proteomes" id="UP001174839">
    <property type="component" value="Unassembled WGS sequence"/>
</dbReference>
<evidence type="ECO:0000259" key="1">
    <source>
        <dbReference type="Pfam" id="PF03724"/>
    </source>
</evidence>
<dbReference type="EMBL" id="JAUDUY010000010">
    <property type="protein sequence ID" value="MDM9632524.1"/>
    <property type="molecule type" value="Genomic_DNA"/>
</dbReference>
<dbReference type="InterPro" id="IPR038670">
    <property type="entry name" value="HslJ-like_sf"/>
</dbReference>
<dbReference type="PANTHER" id="PTHR35535">
    <property type="entry name" value="HEAT SHOCK PROTEIN HSLJ"/>
    <property type="match status" value="1"/>
</dbReference>
<evidence type="ECO:0000313" key="3">
    <source>
        <dbReference type="Proteomes" id="UP001174839"/>
    </source>
</evidence>
<dbReference type="PANTHER" id="PTHR35535:SF2">
    <property type="entry name" value="DUF306 DOMAIN-CONTAINING PROTEIN"/>
    <property type="match status" value="1"/>
</dbReference>
<evidence type="ECO:0000313" key="2">
    <source>
        <dbReference type="EMBL" id="MDM9632524.1"/>
    </source>
</evidence>
<comment type="caution">
    <text evidence="2">The sequence shown here is derived from an EMBL/GenBank/DDBJ whole genome shotgun (WGS) entry which is preliminary data.</text>
</comment>
<dbReference type="InterPro" id="IPR005184">
    <property type="entry name" value="DUF306_Meta_HslJ"/>
</dbReference>
<accession>A0ABT7WHX5</accession>
<organism evidence="2 3">
    <name type="scientific">Robiginitalea aurantiaca</name>
    <dbReference type="NCBI Taxonomy" id="3056915"/>
    <lineage>
        <taxon>Bacteria</taxon>
        <taxon>Pseudomonadati</taxon>
        <taxon>Bacteroidota</taxon>
        <taxon>Flavobacteriia</taxon>
        <taxon>Flavobacteriales</taxon>
        <taxon>Flavobacteriaceae</taxon>
        <taxon>Robiginitalea</taxon>
    </lineage>
</organism>
<reference evidence="2" key="1">
    <citation type="submission" date="2023-06" db="EMBL/GenBank/DDBJ databases">
        <title>Robiginitalea aurantiacus sp. nov. and Algoriphagus sediminis sp. nov., isolated from coastal sediment.</title>
        <authorList>
            <person name="Zhou Z.Y."/>
            <person name="An J."/>
            <person name="Jia Y.W."/>
            <person name="Du Z.J."/>
        </authorList>
    </citation>
    <scope>NUCLEOTIDE SEQUENCE</scope>
    <source>
        <strain evidence="2">M39</strain>
    </source>
</reference>
<feature type="domain" description="DUF306" evidence="1">
    <location>
        <begin position="163"/>
        <end position="264"/>
    </location>
</feature>
<proteinExistence type="predicted"/>
<protein>
    <submittedName>
        <fullName evidence="2">META domain-containing protein</fullName>
    </submittedName>
</protein>
<dbReference type="Pfam" id="PF03724">
    <property type="entry name" value="META"/>
    <property type="match status" value="1"/>
</dbReference>
<keyword evidence="3" id="KW-1185">Reference proteome</keyword>
<dbReference type="Gene3D" id="2.40.128.270">
    <property type="match status" value="1"/>
</dbReference>
<dbReference type="PROSITE" id="PS51257">
    <property type="entry name" value="PROKAR_LIPOPROTEIN"/>
    <property type="match status" value="1"/>
</dbReference>
<name>A0ABT7WHX5_9FLAO</name>
<sequence length="268" mass="30780">MCTPRYFLVLFWMLSACYGCMEAKKSKDHEMAEKAIVSQTSEPVRSNRPAQMTENNPYFHATGSTPQWSLNISQTGIELTTKQDTIYTPHVQPDRAMDANVKRYRVITESTELIIEINQSAFSSDSDKMYPYKVTIRYRATENPDFTNFEGCGSYILDYRLHDIWVLESLNGKGIAVPEGRELPHMEINRESNEFLGTTSCNQMRGKLFFEPELLRFTDVITTRKMCPGPLEAEFLKALQSTIHYTLGENRLRLSNPNGVEMVFKKVD</sequence>
<dbReference type="InterPro" id="IPR053147">
    <property type="entry name" value="Hsp_HslJ-like"/>
</dbReference>
<dbReference type="RefSeq" id="WP_289725886.1">
    <property type="nucleotide sequence ID" value="NZ_JAUDUY010000010.1"/>
</dbReference>
<gene>
    <name evidence="2" type="ORF">QU605_13685</name>
</gene>